<evidence type="ECO:0000313" key="2">
    <source>
        <dbReference type="EMBL" id="CAK5264644.1"/>
    </source>
</evidence>
<evidence type="ECO:0008006" key="4">
    <source>
        <dbReference type="Google" id="ProtNLM"/>
    </source>
</evidence>
<sequence length="67" mass="7198">MCSLILLACMRSASTSSNKASTRGLMGSSSSLSNLQHTFQNFQHGLACLLPAAGRDSHPSARLFRSW</sequence>
<reference evidence="2" key="1">
    <citation type="submission" date="2023-11" db="EMBL/GenBank/DDBJ databases">
        <authorList>
            <person name="De Vega J J."/>
            <person name="De Vega J J."/>
        </authorList>
    </citation>
    <scope>NUCLEOTIDE SEQUENCE</scope>
</reference>
<accession>A0AAD2GV45</accession>
<proteinExistence type="predicted"/>
<organism evidence="2 3">
    <name type="scientific">Mycena citricolor</name>
    <dbReference type="NCBI Taxonomy" id="2018698"/>
    <lineage>
        <taxon>Eukaryota</taxon>
        <taxon>Fungi</taxon>
        <taxon>Dikarya</taxon>
        <taxon>Basidiomycota</taxon>
        <taxon>Agaricomycotina</taxon>
        <taxon>Agaricomycetes</taxon>
        <taxon>Agaricomycetidae</taxon>
        <taxon>Agaricales</taxon>
        <taxon>Marasmiineae</taxon>
        <taxon>Mycenaceae</taxon>
        <taxon>Mycena</taxon>
    </lineage>
</organism>
<protein>
    <recommendedName>
        <fullName evidence="4">Secreted protein</fullName>
    </recommendedName>
</protein>
<gene>
    <name evidence="2" type="ORF">MYCIT1_LOCUS4977</name>
</gene>
<evidence type="ECO:0000256" key="1">
    <source>
        <dbReference type="SAM" id="SignalP"/>
    </source>
</evidence>
<dbReference type="Proteomes" id="UP001295794">
    <property type="component" value="Unassembled WGS sequence"/>
</dbReference>
<keyword evidence="3" id="KW-1185">Reference proteome</keyword>
<evidence type="ECO:0000313" key="3">
    <source>
        <dbReference type="Proteomes" id="UP001295794"/>
    </source>
</evidence>
<feature type="chain" id="PRO_5042038646" description="Secreted protein" evidence="1">
    <location>
        <begin position="16"/>
        <end position="67"/>
    </location>
</feature>
<name>A0AAD2GV45_9AGAR</name>
<dbReference type="EMBL" id="CAVNYO010000065">
    <property type="protein sequence ID" value="CAK5264644.1"/>
    <property type="molecule type" value="Genomic_DNA"/>
</dbReference>
<comment type="caution">
    <text evidence="2">The sequence shown here is derived from an EMBL/GenBank/DDBJ whole genome shotgun (WGS) entry which is preliminary data.</text>
</comment>
<feature type="signal peptide" evidence="1">
    <location>
        <begin position="1"/>
        <end position="15"/>
    </location>
</feature>
<keyword evidence="1" id="KW-0732">Signal</keyword>
<dbReference type="AlphaFoldDB" id="A0AAD2GV45"/>